<keyword evidence="2" id="KW-1133">Transmembrane helix</keyword>
<protein>
    <recommendedName>
        <fullName evidence="5">5-bromo-4-chloroindolyl phosphate hydrolysis protein</fullName>
    </recommendedName>
</protein>
<gene>
    <name evidence="3" type="ORF">Ga0609869_000671</name>
</gene>
<evidence type="ECO:0008006" key="5">
    <source>
        <dbReference type="Google" id="ProtNLM"/>
    </source>
</evidence>
<evidence type="ECO:0000313" key="4">
    <source>
        <dbReference type="Proteomes" id="UP001560019"/>
    </source>
</evidence>
<accession>A0ABV3XSF6</accession>
<keyword evidence="2" id="KW-0472">Membrane</keyword>
<dbReference type="Pfam" id="PF10112">
    <property type="entry name" value="Halogen_Hydrol"/>
    <property type="match status" value="1"/>
</dbReference>
<feature type="region of interest" description="Disordered" evidence="1">
    <location>
        <begin position="1"/>
        <end position="27"/>
    </location>
</feature>
<keyword evidence="2" id="KW-0812">Transmembrane</keyword>
<feature type="transmembrane region" description="Helical" evidence="2">
    <location>
        <begin position="59"/>
        <end position="76"/>
    </location>
</feature>
<evidence type="ECO:0000256" key="2">
    <source>
        <dbReference type="SAM" id="Phobius"/>
    </source>
</evidence>
<sequence>MARRFGGEFSPKSAPKDAVPPRHPFHGKRATQMGGRVNALFLAPLPLAVRAFFAEPVRLAAFLAAFGLLILAAWLTREGLKAQMAYEARKVARRPALPRKIIGSVLTGAGLGLAGMTAHGPAEAVVFAILGAGLHFLAFGPDPLSDKGMDGIDTFQQDRVARVIDEAEKHLAAMTDAIRRAGDRGLEARVEQFQTTAREMFRTVEEDPRDLTAARRYLVVYLLGARDATIKFSDLYSRTRDSGARTDYEAFLNDLEQNFAARTAKLLLDDRADLDIEIEVLRERLQREGVRPEEAMPHNGE</sequence>
<comment type="caution">
    <text evidence="3">The sequence shown here is derived from an EMBL/GenBank/DDBJ whole genome shotgun (WGS) entry which is preliminary data.</text>
</comment>
<feature type="transmembrane region" description="Helical" evidence="2">
    <location>
        <begin position="124"/>
        <end position="140"/>
    </location>
</feature>
<dbReference type="InterPro" id="IPR018770">
    <property type="entry name" value="ChloroindolylP_hydrolase"/>
</dbReference>
<reference evidence="3 4" key="1">
    <citation type="submission" date="2024-06" db="EMBL/GenBank/DDBJ databases">
        <title>Genome of Rhodovulum iodosum, a marine photoferrotroph.</title>
        <authorList>
            <person name="Bianchini G."/>
            <person name="Nikeleit V."/>
            <person name="Kappler A."/>
            <person name="Bryce C."/>
            <person name="Sanchez-Baracaldo P."/>
        </authorList>
    </citation>
    <scope>NUCLEOTIDE SEQUENCE [LARGE SCALE GENOMIC DNA]</scope>
    <source>
        <strain evidence="3 4">UT/N1</strain>
    </source>
</reference>
<evidence type="ECO:0000256" key="1">
    <source>
        <dbReference type="SAM" id="MobiDB-lite"/>
    </source>
</evidence>
<dbReference type="EMBL" id="JBEHHI010000001">
    <property type="protein sequence ID" value="MEX5727318.1"/>
    <property type="molecule type" value="Genomic_DNA"/>
</dbReference>
<evidence type="ECO:0000313" key="3">
    <source>
        <dbReference type="EMBL" id="MEX5727318.1"/>
    </source>
</evidence>
<feature type="transmembrane region" description="Helical" evidence="2">
    <location>
        <begin position="97"/>
        <end position="118"/>
    </location>
</feature>
<feature type="transmembrane region" description="Helical" evidence="2">
    <location>
        <begin position="37"/>
        <end position="53"/>
    </location>
</feature>
<keyword evidence="4" id="KW-1185">Reference proteome</keyword>
<name>A0ABV3XSF6_9RHOB</name>
<organism evidence="3 4">
    <name type="scientific">Rhodovulum iodosum</name>
    <dbReference type="NCBI Taxonomy" id="68291"/>
    <lineage>
        <taxon>Bacteria</taxon>
        <taxon>Pseudomonadati</taxon>
        <taxon>Pseudomonadota</taxon>
        <taxon>Alphaproteobacteria</taxon>
        <taxon>Rhodobacterales</taxon>
        <taxon>Paracoccaceae</taxon>
        <taxon>Rhodovulum</taxon>
    </lineage>
</organism>
<dbReference type="RefSeq" id="WP_125407791.1">
    <property type="nucleotide sequence ID" value="NZ_JBEHHI010000001.1"/>
</dbReference>
<proteinExistence type="predicted"/>
<dbReference type="Proteomes" id="UP001560019">
    <property type="component" value="Unassembled WGS sequence"/>
</dbReference>